<accession>A0A2H3NKT1</accession>
<sequence length="255" mass="25203">MLYTKLAIGGALAVSIAVVVYKMRWLTKAGAGLGGALGAHVVLVGGTACALPLAAFVVSGSLLARLEGPSNETTPPRTAVQVLANGGVAWGALAALPYTDDMVAYLAFTGALATATADTWGTEIGTRWHGQAWSLATGRWVKAGASGAISVTGTAAGVVGASVIAALAAGVGPLSWSMAGCVAASGVVGSLVDSMLGAFVQAQYTTPGDTTLHDTPAAASDTPARGFRLLTNSGVNALATLAGSALAISSTEWLF</sequence>
<keyword evidence="4 6" id="KW-1133">Transmembrane helix</keyword>
<evidence type="ECO:0000256" key="1">
    <source>
        <dbReference type="ARBA" id="ARBA00004141"/>
    </source>
</evidence>
<dbReference type="OrthoDB" id="1494307at2"/>
<keyword evidence="5 6" id="KW-0472">Membrane</keyword>
<evidence type="ECO:0000256" key="6">
    <source>
        <dbReference type="SAM" id="Phobius"/>
    </source>
</evidence>
<evidence type="ECO:0000313" key="8">
    <source>
        <dbReference type="Proteomes" id="UP000221024"/>
    </source>
</evidence>
<feature type="transmembrane region" description="Helical" evidence="6">
    <location>
        <begin position="6"/>
        <end position="23"/>
    </location>
</feature>
<evidence type="ECO:0000256" key="5">
    <source>
        <dbReference type="ARBA" id="ARBA00023136"/>
    </source>
</evidence>
<keyword evidence="8" id="KW-1185">Reference proteome</keyword>
<dbReference type="GO" id="GO:0016020">
    <property type="term" value="C:membrane"/>
    <property type="evidence" value="ECO:0007669"/>
    <property type="project" value="UniProtKB-SubCell"/>
</dbReference>
<keyword evidence="3 6" id="KW-0812">Transmembrane</keyword>
<dbReference type="PANTHER" id="PTHR13353:SF5">
    <property type="entry name" value="TRANSMEMBRANE PROTEIN 19"/>
    <property type="match status" value="1"/>
</dbReference>
<evidence type="ECO:0000313" key="7">
    <source>
        <dbReference type="EMBL" id="PEN06459.1"/>
    </source>
</evidence>
<feature type="transmembrane region" description="Helical" evidence="6">
    <location>
        <begin position="35"/>
        <end position="58"/>
    </location>
</feature>
<dbReference type="RefSeq" id="WP_098062353.1">
    <property type="nucleotide sequence ID" value="NZ_PDEP01000008.1"/>
</dbReference>
<comment type="similarity">
    <text evidence="2">Belongs to the TMEM19 family.</text>
</comment>
<evidence type="ECO:0000256" key="3">
    <source>
        <dbReference type="ARBA" id="ARBA00022692"/>
    </source>
</evidence>
<name>A0A2H3NKT1_9BACT</name>
<feature type="transmembrane region" description="Helical" evidence="6">
    <location>
        <begin position="148"/>
        <end position="168"/>
    </location>
</feature>
<proteinExistence type="inferred from homology"/>
<protein>
    <recommendedName>
        <fullName evidence="9">DUF92 domain-containing protein</fullName>
    </recommendedName>
</protein>
<evidence type="ECO:0000256" key="4">
    <source>
        <dbReference type="ARBA" id="ARBA00022989"/>
    </source>
</evidence>
<evidence type="ECO:0000256" key="2">
    <source>
        <dbReference type="ARBA" id="ARBA00009012"/>
    </source>
</evidence>
<dbReference type="AlphaFoldDB" id="A0A2H3NKT1"/>
<gene>
    <name evidence="7" type="ORF">CRI93_09255</name>
</gene>
<reference evidence="7 8" key="1">
    <citation type="submission" date="2017-10" db="EMBL/GenBank/DDBJ databases">
        <title>Draft genome of Longimonas halophila.</title>
        <authorList>
            <person name="Goh K.M."/>
            <person name="Shamsir M.S."/>
            <person name="Lim S.W."/>
        </authorList>
    </citation>
    <scope>NUCLEOTIDE SEQUENCE [LARGE SCALE GENOMIC DNA]</scope>
    <source>
        <strain evidence="7 8">KCTC 42399</strain>
    </source>
</reference>
<dbReference type="EMBL" id="PDEP01000008">
    <property type="protein sequence ID" value="PEN06459.1"/>
    <property type="molecule type" value="Genomic_DNA"/>
</dbReference>
<dbReference type="InterPro" id="IPR002794">
    <property type="entry name" value="DUF92_TMEM19"/>
</dbReference>
<feature type="transmembrane region" description="Helical" evidence="6">
    <location>
        <begin position="174"/>
        <end position="192"/>
    </location>
</feature>
<comment type="subcellular location">
    <subcellularLocation>
        <location evidence="1">Membrane</location>
        <topology evidence="1">Multi-pass membrane protein</topology>
    </subcellularLocation>
</comment>
<evidence type="ECO:0008006" key="9">
    <source>
        <dbReference type="Google" id="ProtNLM"/>
    </source>
</evidence>
<dbReference type="PANTHER" id="PTHR13353">
    <property type="entry name" value="TRANSMEMBRANE PROTEIN 19"/>
    <property type="match status" value="1"/>
</dbReference>
<dbReference type="Proteomes" id="UP000221024">
    <property type="component" value="Unassembled WGS sequence"/>
</dbReference>
<dbReference type="Pfam" id="PF01940">
    <property type="entry name" value="DUF92"/>
    <property type="match status" value="1"/>
</dbReference>
<comment type="caution">
    <text evidence="7">The sequence shown here is derived from an EMBL/GenBank/DDBJ whole genome shotgun (WGS) entry which is preliminary data.</text>
</comment>
<organism evidence="7 8">
    <name type="scientific">Longimonas halophila</name>
    <dbReference type="NCBI Taxonomy" id="1469170"/>
    <lineage>
        <taxon>Bacteria</taxon>
        <taxon>Pseudomonadati</taxon>
        <taxon>Rhodothermota</taxon>
        <taxon>Rhodothermia</taxon>
        <taxon>Rhodothermales</taxon>
        <taxon>Salisaetaceae</taxon>
        <taxon>Longimonas</taxon>
    </lineage>
</organism>